<dbReference type="InterPro" id="IPR036047">
    <property type="entry name" value="F-box-like_dom_sf"/>
</dbReference>
<dbReference type="PANTHER" id="PTHR32133:SF386">
    <property type="entry name" value="F-BOX DOMAIN-CONTAINING PROTEIN"/>
    <property type="match status" value="1"/>
</dbReference>
<organism evidence="2 3">
    <name type="scientific">Urochloa decumbens</name>
    <dbReference type="NCBI Taxonomy" id="240449"/>
    <lineage>
        <taxon>Eukaryota</taxon>
        <taxon>Viridiplantae</taxon>
        <taxon>Streptophyta</taxon>
        <taxon>Embryophyta</taxon>
        <taxon>Tracheophyta</taxon>
        <taxon>Spermatophyta</taxon>
        <taxon>Magnoliopsida</taxon>
        <taxon>Liliopsida</taxon>
        <taxon>Poales</taxon>
        <taxon>Poaceae</taxon>
        <taxon>PACMAD clade</taxon>
        <taxon>Panicoideae</taxon>
        <taxon>Panicodae</taxon>
        <taxon>Paniceae</taxon>
        <taxon>Melinidinae</taxon>
        <taxon>Urochloa</taxon>
    </lineage>
</organism>
<dbReference type="InterPro" id="IPR011043">
    <property type="entry name" value="Gal_Oxase/kelch_b-propeller"/>
</dbReference>
<dbReference type="SUPFAM" id="SSF81383">
    <property type="entry name" value="F-box domain"/>
    <property type="match status" value="1"/>
</dbReference>
<reference evidence="2" key="1">
    <citation type="submission" date="2024-10" db="EMBL/GenBank/DDBJ databases">
        <authorList>
            <person name="Ryan C."/>
        </authorList>
    </citation>
    <scope>NUCLEOTIDE SEQUENCE [LARGE SCALE GENOMIC DNA]</scope>
</reference>
<feature type="domain" description="F-box" evidence="1">
    <location>
        <begin position="11"/>
        <end position="54"/>
    </location>
</feature>
<accession>A0ABC9F0M2</accession>
<name>A0ABC9F0M2_9POAL</name>
<dbReference type="Pfam" id="PF00646">
    <property type="entry name" value="F-box"/>
    <property type="match status" value="1"/>
</dbReference>
<dbReference type="SUPFAM" id="SSF50965">
    <property type="entry name" value="Galactose oxidase, central domain"/>
    <property type="match status" value="1"/>
</dbReference>
<dbReference type="InterPro" id="IPR056594">
    <property type="entry name" value="AT5G49610-like_b-prop"/>
</dbReference>
<keyword evidence="3" id="KW-1185">Reference proteome</keyword>
<evidence type="ECO:0000313" key="2">
    <source>
        <dbReference type="EMBL" id="CAL5066587.1"/>
    </source>
</evidence>
<dbReference type="Pfam" id="PF23635">
    <property type="entry name" value="Beta-prop_AT5G49610-like"/>
    <property type="match status" value="1"/>
</dbReference>
<dbReference type="Proteomes" id="UP001497457">
    <property type="component" value="Chromosome 5rd"/>
</dbReference>
<protein>
    <recommendedName>
        <fullName evidence="1">F-box domain-containing protein</fullName>
    </recommendedName>
</protein>
<evidence type="ECO:0000313" key="3">
    <source>
        <dbReference type="Proteomes" id="UP001497457"/>
    </source>
</evidence>
<gene>
    <name evidence="2" type="ORF">URODEC1_LOCUS100522</name>
</gene>
<evidence type="ECO:0000259" key="1">
    <source>
        <dbReference type="SMART" id="SM00256"/>
    </source>
</evidence>
<dbReference type="CDD" id="cd09917">
    <property type="entry name" value="F-box_SF"/>
    <property type="match status" value="1"/>
</dbReference>
<proteinExistence type="predicted"/>
<dbReference type="EMBL" id="OZ075115">
    <property type="protein sequence ID" value="CAL5066587.1"/>
    <property type="molecule type" value="Genomic_DNA"/>
</dbReference>
<dbReference type="InterPro" id="IPR001810">
    <property type="entry name" value="F-box_dom"/>
</dbReference>
<dbReference type="Gene3D" id="1.20.1280.50">
    <property type="match status" value="1"/>
</dbReference>
<dbReference type="AlphaFoldDB" id="A0ABC9F0M2"/>
<dbReference type="PANTHER" id="PTHR32133">
    <property type="entry name" value="OS07G0120400 PROTEIN"/>
    <property type="match status" value="1"/>
</dbReference>
<sequence length="375" mass="41891">MGPPPRPSPKLPEEIFEEILLRFPPDDPARLVRAALVCKPWCRIVAGPGFRRRFRQFHRTPPILGFLCNSGDGDSEDHSEEFARFVPTSTFRPPRSECRNWFVADARHGRALLYSWKCERPFDTAFAIWDPITGEHVKLPILQEELKSLIWSAAVLCAGGEACDHLDCSHGPFQVVMVGTDFSQIHAYVYSSEAGAWSRTSQLLPLSEYLLLQEAVPNALADNALYFAVGCGSDLLMYDLATQKMSAIKPPVALDGQRFVLITMDTGRLGFAIEKDFKLYLWSREVSPEGDAGWTQSRVIDLKKLLSIGRCSSRPDVVGYANGVGVFFVRTCDGLFTIDLKSSQVKKARKVGGTVIPIVFPYTSFYTPALMQAYR</sequence>
<dbReference type="SMART" id="SM00256">
    <property type="entry name" value="FBOX"/>
    <property type="match status" value="1"/>
</dbReference>